<evidence type="ECO:0000313" key="1">
    <source>
        <dbReference type="EMBL" id="AAR84403.1"/>
    </source>
</evidence>
<accession>Q6VB62</accession>
<dbReference type="EMBL" id="AY344654">
    <property type="protein sequence ID" value="AAR84403.1"/>
    <property type="molecule type" value="Genomic_DNA"/>
</dbReference>
<reference evidence="1" key="1">
    <citation type="submission" date="2003-07" db="EMBL/GenBank/DDBJ databases">
        <title>Biological and molecular properties of the apathogenic HSV-1 recombinant R15 that protects mice against infection by a pathogenic HSV-1.</title>
        <authorList>
            <person name="Bujanover S."/>
            <person name="Asher Y."/>
            <person name="Darai G."/>
            <person name="Becker Y."/>
        </authorList>
    </citation>
    <scope>NUCLEOTIDE SEQUENCE</scope>
</reference>
<proteinExistence type="predicted"/>
<name>Q6VB62_HHV1R</name>
<organismHost>
    <name type="scientific">Homo sapiens</name>
    <name type="common">Human</name>
    <dbReference type="NCBI Taxonomy" id="9606"/>
</organismHost>
<protein>
    <submittedName>
        <fullName evidence="1">ORF_08L</fullName>
    </submittedName>
</protein>
<sequence>MNLEITKITLRAVPSGLQTRKFAHGFRGGVESSLHLPYGVAQVHAPGSAGHLQQAAPRARGQTGSAVSHQVTVAYQVAQAVGTAVGVPGDPQDPKQLIDTLAHVAQVGGPSCAAPPLGLAHRAP</sequence>
<organism evidence="1">
    <name type="scientific">Human herpesvirus 1 (strain R15)</name>
    <name type="common">HHV-1</name>
    <name type="synonym">Human herpes simplex virus 1</name>
    <dbReference type="NCBI Taxonomy" id="36345"/>
    <lineage>
        <taxon>Viruses</taxon>
        <taxon>Duplodnaviria</taxon>
        <taxon>Heunggongvirae</taxon>
        <taxon>Peploviricota</taxon>
        <taxon>Herviviricetes</taxon>
        <taxon>Herpesvirales</taxon>
        <taxon>Orthoherpesviridae</taxon>
        <taxon>Alphaherpesvirinae</taxon>
        <taxon>Simplexvirus</taxon>
        <taxon>Simplexvirus humanalpha1</taxon>
        <taxon>Human herpesvirus 1</taxon>
    </lineage>
</organism>